<evidence type="ECO:0000256" key="2">
    <source>
        <dbReference type="SAM" id="Phobius"/>
    </source>
</evidence>
<feature type="compositionally biased region" description="Low complexity" evidence="1">
    <location>
        <begin position="160"/>
        <end position="188"/>
    </location>
</feature>
<evidence type="ECO:0000313" key="5">
    <source>
        <dbReference type="Proteomes" id="UP000192929"/>
    </source>
</evidence>
<feature type="transmembrane region" description="Helical" evidence="2">
    <location>
        <begin position="24"/>
        <end position="45"/>
    </location>
</feature>
<accession>A0A1X7CZN4</accession>
<dbReference type="SMART" id="SM00327">
    <property type="entry name" value="VWA"/>
    <property type="match status" value="1"/>
</dbReference>
<feature type="region of interest" description="Disordered" evidence="1">
    <location>
        <begin position="50"/>
        <end position="73"/>
    </location>
</feature>
<dbReference type="PROSITE" id="PS50234">
    <property type="entry name" value="VWFA"/>
    <property type="match status" value="1"/>
</dbReference>
<dbReference type="Gene3D" id="3.40.50.410">
    <property type="entry name" value="von Willebrand factor, type A domain"/>
    <property type="match status" value="1"/>
</dbReference>
<dbReference type="RefSeq" id="WP_085106760.1">
    <property type="nucleotide sequence ID" value="NZ_FXAC01000007.1"/>
</dbReference>
<keyword evidence="2" id="KW-1133">Transmembrane helix</keyword>
<dbReference type="AlphaFoldDB" id="A0A1X7CZN4"/>
<dbReference type="Proteomes" id="UP000192929">
    <property type="component" value="Unassembled WGS sequence"/>
</dbReference>
<keyword evidence="2" id="KW-0472">Membrane</keyword>
<organism evidence="4 5">
    <name type="scientific">Kocuria marina subsp. indica</name>
    <dbReference type="NCBI Taxonomy" id="1049583"/>
    <lineage>
        <taxon>Bacteria</taxon>
        <taxon>Bacillati</taxon>
        <taxon>Actinomycetota</taxon>
        <taxon>Actinomycetes</taxon>
        <taxon>Micrococcales</taxon>
        <taxon>Micrococcaceae</taxon>
        <taxon>Kocuria</taxon>
    </lineage>
</organism>
<dbReference type="InterPro" id="IPR002035">
    <property type="entry name" value="VWF_A"/>
</dbReference>
<protein>
    <submittedName>
        <fullName evidence="4">von Willebrand factor type A domain-containing protein</fullName>
    </submittedName>
</protein>
<dbReference type="InterPro" id="IPR036465">
    <property type="entry name" value="vWFA_dom_sf"/>
</dbReference>
<evidence type="ECO:0000259" key="3">
    <source>
        <dbReference type="PROSITE" id="PS50234"/>
    </source>
</evidence>
<evidence type="ECO:0000256" key="1">
    <source>
        <dbReference type="SAM" id="MobiDB-lite"/>
    </source>
</evidence>
<name>A0A1X7CZN4_9MICC</name>
<feature type="region of interest" description="Disordered" evidence="1">
    <location>
        <begin position="158"/>
        <end position="188"/>
    </location>
</feature>
<evidence type="ECO:0000313" key="4">
    <source>
        <dbReference type="EMBL" id="SMF05986.1"/>
    </source>
</evidence>
<feature type="compositionally biased region" description="Low complexity" evidence="1">
    <location>
        <begin position="58"/>
        <end position="71"/>
    </location>
</feature>
<dbReference type="EMBL" id="FXAC01000007">
    <property type="protein sequence ID" value="SMF05986.1"/>
    <property type="molecule type" value="Genomic_DNA"/>
</dbReference>
<keyword evidence="2" id="KW-0812">Transmembrane</keyword>
<sequence>MTDPGTHRHRGAHRAERRGPSGTLLTWLALGLVAVLLLLAAVFLIPRGDDAASEKPSDAASSAASGDASTAGGEPVVVARAKTSATTWSAVLQDSNVELGRPQEDAGTRELVSRALGEAENGRADKAATDEALKFRARTEGDAAPVRSADERLEQLVKHSTAATTASPSPLSPALAAGAASGAPPRSATVVSRAEWDAYHSRNADTELVASTPGDDAPTADDAALQQALAQWQHLAEPFHALVAIDASGSMGEKVDQDGSTRMDLTKAAAATAVGLFPEHDALGLWTFQRHLDGDKDYRSLTPVRELSASVDGGTQRDQLSRDVESLTYAPDGYTGLYDTTLAAYREVLHEDAPGHLRTVIVLTDGMNHDPGSISLDNLLTMLKDEQDPDNPVRIITVGISKDADEDVLKQIAEATGGSSHVARTPEDIQDVFVKALTSE</sequence>
<reference evidence="5" key="1">
    <citation type="submission" date="2017-04" db="EMBL/GenBank/DDBJ databases">
        <authorList>
            <person name="Varghese N."/>
            <person name="Submissions S."/>
        </authorList>
    </citation>
    <scope>NUCLEOTIDE SEQUENCE [LARGE SCALE GENOMIC DNA]</scope>
    <source>
        <strain evidence="5">NIO-1021</strain>
    </source>
</reference>
<feature type="domain" description="VWFA" evidence="3">
    <location>
        <begin position="240"/>
        <end position="440"/>
    </location>
</feature>
<keyword evidence="5" id="KW-1185">Reference proteome</keyword>
<dbReference type="SUPFAM" id="SSF53300">
    <property type="entry name" value="vWA-like"/>
    <property type="match status" value="1"/>
</dbReference>
<dbReference type="Pfam" id="PF00092">
    <property type="entry name" value="VWA"/>
    <property type="match status" value="1"/>
</dbReference>
<proteinExistence type="predicted"/>
<gene>
    <name evidence="4" type="ORF">SAMN06296028_10750</name>
</gene>